<evidence type="ECO:0000313" key="2">
    <source>
        <dbReference type="Proteomes" id="UP000261948"/>
    </source>
</evidence>
<dbReference type="SUPFAM" id="SSF53335">
    <property type="entry name" value="S-adenosyl-L-methionine-dependent methyltransferases"/>
    <property type="match status" value="1"/>
</dbReference>
<protein>
    <recommendedName>
        <fullName evidence="3">DNA methylase</fullName>
    </recommendedName>
</protein>
<dbReference type="EMBL" id="QURR01000029">
    <property type="protein sequence ID" value="RGE41331.1"/>
    <property type="molecule type" value="Genomic_DNA"/>
</dbReference>
<keyword evidence="2" id="KW-1185">Reference proteome</keyword>
<reference evidence="1 2" key="1">
    <citation type="submission" date="2018-08" db="EMBL/GenBank/DDBJ databases">
        <title>Comamonas testosteroni strain SWCO2.</title>
        <authorList>
            <person name="Jiang N."/>
            <person name="Zhang X.Z."/>
        </authorList>
    </citation>
    <scope>NUCLEOTIDE SEQUENCE [LARGE SCALE GENOMIC DNA]</scope>
    <source>
        <strain evidence="1 2">SWCO2</strain>
    </source>
</reference>
<gene>
    <name evidence="1" type="ORF">DZC30_18655</name>
</gene>
<dbReference type="Proteomes" id="UP000261948">
    <property type="component" value="Unassembled WGS sequence"/>
</dbReference>
<accession>A0A373FAX6</accession>
<dbReference type="OrthoDB" id="9773571at2"/>
<evidence type="ECO:0008006" key="3">
    <source>
        <dbReference type="Google" id="ProtNLM"/>
    </source>
</evidence>
<dbReference type="Gene3D" id="3.40.50.150">
    <property type="entry name" value="Vaccinia Virus protein VP39"/>
    <property type="match status" value="1"/>
</dbReference>
<proteinExistence type="predicted"/>
<name>A0A373FAX6_COMTE</name>
<sequence>MNSIISYPDRGHWGDSKWRGNCSGHVLKDLFLQLKPQTFVDCMVGSGTSVEVANEMGITATGLDLHQGFNAVNDSILNTVGHQSDLVFSHPPYGSMLLYANAVWKGATQAQLAADLSRCASDTEFHEKMQAVLLNQRDATLPGGHYATLIGDYRQNGRYVSYQAEMIARMPSSELAAVIIKQQHNCVSDSRAYANMKYPRINHEYLLVWKKASMPLIVLLGKVAREQAERVRATWKAVINLVLQRLGGKADLRSIYDEVARAAPEKIAQNPSWQAKVRQVLNSTERFASSERGVWQFA</sequence>
<dbReference type="InterPro" id="IPR029063">
    <property type="entry name" value="SAM-dependent_MTases_sf"/>
</dbReference>
<comment type="caution">
    <text evidence="1">The sequence shown here is derived from an EMBL/GenBank/DDBJ whole genome shotgun (WGS) entry which is preliminary data.</text>
</comment>
<organism evidence="1 2">
    <name type="scientific">Comamonas testosteroni</name>
    <name type="common">Pseudomonas testosteroni</name>
    <dbReference type="NCBI Taxonomy" id="285"/>
    <lineage>
        <taxon>Bacteria</taxon>
        <taxon>Pseudomonadati</taxon>
        <taxon>Pseudomonadota</taxon>
        <taxon>Betaproteobacteria</taxon>
        <taxon>Burkholderiales</taxon>
        <taxon>Comamonadaceae</taxon>
        <taxon>Comamonas</taxon>
    </lineage>
</organism>
<evidence type="ECO:0000313" key="1">
    <source>
        <dbReference type="EMBL" id="RGE41331.1"/>
    </source>
</evidence>
<dbReference type="AlphaFoldDB" id="A0A373FAX6"/>